<evidence type="ECO:0000256" key="2">
    <source>
        <dbReference type="SAM" id="Phobius"/>
    </source>
</evidence>
<proteinExistence type="predicted"/>
<gene>
    <name evidence="3" type="ORF">GCM10011360_08910</name>
</gene>
<evidence type="ECO:0000313" key="3">
    <source>
        <dbReference type="EMBL" id="GGE22648.1"/>
    </source>
</evidence>
<keyword evidence="2" id="KW-0472">Membrane</keyword>
<dbReference type="Proteomes" id="UP000612855">
    <property type="component" value="Unassembled WGS sequence"/>
</dbReference>
<keyword evidence="2" id="KW-0812">Transmembrane</keyword>
<accession>A0A917A1U0</accession>
<feature type="compositionally biased region" description="Basic and acidic residues" evidence="1">
    <location>
        <begin position="79"/>
        <end position="88"/>
    </location>
</feature>
<evidence type="ECO:0000256" key="1">
    <source>
        <dbReference type="SAM" id="MobiDB-lite"/>
    </source>
</evidence>
<keyword evidence="4" id="KW-1185">Reference proteome</keyword>
<reference evidence="4" key="1">
    <citation type="journal article" date="2019" name="Int. J. Syst. Evol. Microbiol.">
        <title>The Global Catalogue of Microorganisms (GCM) 10K type strain sequencing project: providing services to taxonomists for standard genome sequencing and annotation.</title>
        <authorList>
            <consortium name="The Broad Institute Genomics Platform"/>
            <consortium name="The Broad Institute Genome Sequencing Center for Infectious Disease"/>
            <person name="Wu L."/>
            <person name="Ma J."/>
        </authorList>
    </citation>
    <scope>NUCLEOTIDE SEQUENCE [LARGE SCALE GENOMIC DNA]</scope>
    <source>
        <strain evidence="4">CGMCC 1.12664</strain>
    </source>
</reference>
<protein>
    <submittedName>
        <fullName evidence="3">Uncharacterized protein</fullName>
    </submittedName>
</protein>
<organism evidence="3 4">
    <name type="scientific">Primorskyibacter flagellatus</name>
    <dbReference type="NCBI Taxonomy" id="1387277"/>
    <lineage>
        <taxon>Bacteria</taxon>
        <taxon>Pseudomonadati</taxon>
        <taxon>Pseudomonadota</taxon>
        <taxon>Alphaproteobacteria</taxon>
        <taxon>Rhodobacterales</taxon>
        <taxon>Roseobacteraceae</taxon>
        <taxon>Primorskyibacter</taxon>
    </lineage>
</organism>
<dbReference type="EMBL" id="BMFJ01000001">
    <property type="protein sequence ID" value="GGE22648.1"/>
    <property type="molecule type" value="Genomic_DNA"/>
</dbReference>
<comment type="caution">
    <text evidence="3">The sequence shown here is derived from an EMBL/GenBank/DDBJ whole genome shotgun (WGS) entry which is preliminary data.</text>
</comment>
<dbReference type="RefSeq" id="WP_188476466.1">
    <property type="nucleotide sequence ID" value="NZ_BMFJ01000001.1"/>
</dbReference>
<evidence type="ECO:0000313" key="4">
    <source>
        <dbReference type="Proteomes" id="UP000612855"/>
    </source>
</evidence>
<name>A0A917A1U0_9RHOB</name>
<dbReference type="AlphaFoldDB" id="A0A917A1U0"/>
<feature type="region of interest" description="Disordered" evidence="1">
    <location>
        <begin position="60"/>
        <end position="106"/>
    </location>
</feature>
<sequence length="207" mass="21529">MAAPAAAVPAAVYVAGAGLVAGAVWLMTPAGQRASQSLGEAIVDGGATAVDNIRNLIQGEEEDTAPPQAIPQTQADTDTATRRCDGPHRGRFQAQGYRPSQEPRPVETSVPWVRDCFAPQRAEGRGMVSLLLVQTQAISRQGAGLRGACFSRMSQHVNSAPPSGFTAGHRAGWGINPAGQVRRNTAAGPNAPRVDLEVQAGRAFGDV</sequence>
<keyword evidence="2" id="KW-1133">Transmembrane helix</keyword>
<feature type="transmembrane region" description="Helical" evidence="2">
    <location>
        <begin position="6"/>
        <end position="27"/>
    </location>
</feature>